<evidence type="ECO:0000313" key="2">
    <source>
        <dbReference type="Proteomes" id="UP000831786"/>
    </source>
</evidence>
<accession>A0ABY4FRM8</accession>
<dbReference type="CDD" id="cd09022">
    <property type="entry name" value="Aldose_epim_Ec_YihR"/>
    <property type="match status" value="1"/>
</dbReference>
<dbReference type="Pfam" id="PF01263">
    <property type="entry name" value="Aldose_epim"/>
    <property type="match status" value="2"/>
</dbReference>
<organism evidence="1 2">
    <name type="scientific">Leucobacter allii</name>
    <dbReference type="NCBI Taxonomy" id="2932247"/>
    <lineage>
        <taxon>Bacteria</taxon>
        <taxon>Bacillati</taxon>
        <taxon>Actinomycetota</taxon>
        <taxon>Actinomycetes</taxon>
        <taxon>Micrococcales</taxon>
        <taxon>Microbacteriaceae</taxon>
        <taxon>Leucobacter</taxon>
    </lineage>
</organism>
<dbReference type="Proteomes" id="UP000831786">
    <property type="component" value="Chromosome"/>
</dbReference>
<dbReference type="InterPro" id="IPR008183">
    <property type="entry name" value="Aldose_1/G6P_1-epimerase"/>
</dbReference>
<evidence type="ECO:0000313" key="1">
    <source>
        <dbReference type="EMBL" id="UOQ58948.1"/>
    </source>
</evidence>
<dbReference type="InterPro" id="IPR011013">
    <property type="entry name" value="Gal_mutarotase_sf_dom"/>
</dbReference>
<gene>
    <name evidence="1" type="ORF">MUN78_15720</name>
</gene>
<dbReference type="InterPro" id="IPR014718">
    <property type="entry name" value="GH-type_carb-bd"/>
</dbReference>
<protein>
    <submittedName>
        <fullName evidence="1">Aldose 1-epimerase family protein</fullName>
    </submittedName>
</protein>
<dbReference type="SUPFAM" id="SSF74650">
    <property type="entry name" value="Galactose mutarotase-like"/>
    <property type="match status" value="2"/>
</dbReference>
<proteinExistence type="predicted"/>
<dbReference type="Gene3D" id="2.70.98.10">
    <property type="match status" value="2"/>
</dbReference>
<dbReference type="InterPro" id="IPR037480">
    <property type="entry name" value="YihR-like"/>
</dbReference>
<dbReference type="EMBL" id="CP095045">
    <property type="protein sequence ID" value="UOQ58948.1"/>
    <property type="molecule type" value="Genomic_DNA"/>
</dbReference>
<keyword evidence="2" id="KW-1185">Reference proteome</keyword>
<sequence>MSGGPAAGGPASGRQFPLVHGAQRAVVASIGASLRSYRIGERDLIVPFAAEEPAPVFRGLTVAPWPNRVVDGRYRFRGAAYRLPVTEPARGHALHGFTRGLDFAPVGHDGGEAHEHVADDDGIAARGGTAAPASAPRESAAALSGAPASAAVPSAAVPSAAVPSAAPTSAVTLRAVIAPSPGYPWRIRLDVRYALGEAGLTQTVTATNLGEGVAPYGVCPHPYLVAGPGPLDAWQLALPAERVMETVGERLLPGTVRGVGVDAERFDFREPRRIGEAVIDHAFTDVARDAGGRARLELRAADGGGVAMVWGSACPWVQLCTADAPAGAADPGHRAGLAVEPMSCAPDAFNAGESAGLVALAPGSAHRAEWRIEPLPAA</sequence>
<reference evidence="1 2" key="1">
    <citation type="submission" date="2022-04" db="EMBL/GenBank/DDBJ databases">
        <title>Leucobacter sp. isolated from rhizosphere of garlic.</title>
        <authorList>
            <person name="Won M."/>
            <person name="Lee C.-M."/>
            <person name="Woen H.-Y."/>
            <person name="Kwon S.-W."/>
        </authorList>
    </citation>
    <scope>NUCLEOTIDE SEQUENCE [LARGE SCALE GENOMIC DNA]</scope>
    <source>
        <strain evidence="1 2">H21R-40</strain>
    </source>
</reference>
<name>A0ABY4FRM8_9MICO</name>